<dbReference type="Gene3D" id="2.60.40.10">
    <property type="entry name" value="Immunoglobulins"/>
    <property type="match status" value="2"/>
</dbReference>
<feature type="domain" description="Immunoglobulin" evidence="2">
    <location>
        <begin position="180"/>
        <end position="264"/>
    </location>
</feature>
<protein>
    <submittedName>
        <fullName evidence="6">Ig-like domain-containing protein</fullName>
    </submittedName>
</protein>
<proteinExistence type="predicted"/>
<accession>A0A0N4ULZ2</accession>
<dbReference type="WBParaSite" id="DME_0000883901-mRNA-1">
    <property type="protein sequence ID" value="DME_0000883901-mRNA-1"/>
    <property type="gene ID" value="DME_0000883901"/>
</dbReference>
<dbReference type="AlphaFoldDB" id="A0A0N4ULZ2"/>
<reference evidence="3 5" key="2">
    <citation type="submission" date="2018-11" db="EMBL/GenBank/DDBJ databases">
        <authorList>
            <consortium name="Pathogen Informatics"/>
        </authorList>
    </citation>
    <scope>NUCLEOTIDE SEQUENCE [LARGE SCALE GENOMIC DNA]</scope>
</reference>
<evidence type="ECO:0000259" key="2">
    <source>
        <dbReference type="SMART" id="SM00409"/>
    </source>
</evidence>
<dbReference type="InterPro" id="IPR013098">
    <property type="entry name" value="Ig_I-set"/>
</dbReference>
<dbReference type="InterPro" id="IPR036179">
    <property type="entry name" value="Ig-like_dom_sf"/>
</dbReference>
<keyword evidence="5" id="KW-1185">Reference proteome</keyword>
<evidence type="ECO:0000313" key="5">
    <source>
        <dbReference type="Proteomes" id="UP000274756"/>
    </source>
</evidence>
<reference evidence="6" key="1">
    <citation type="submission" date="2017-02" db="UniProtKB">
        <authorList>
            <consortium name="WormBaseParasite"/>
        </authorList>
    </citation>
    <scope>IDENTIFICATION</scope>
</reference>
<dbReference type="Pfam" id="PF07679">
    <property type="entry name" value="I-set"/>
    <property type="match status" value="2"/>
</dbReference>
<evidence type="ECO:0000313" key="4">
    <source>
        <dbReference type="Proteomes" id="UP000038040"/>
    </source>
</evidence>
<dbReference type="InterPro" id="IPR003599">
    <property type="entry name" value="Ig_sub"/>
</dbReference>
<dbReference type="PANTHER" id="PTHR47633">
    <property type="entry name" value="IMMUNOGLOBULIN"/>
    <property type="match status" value="1"/>
</dbReference>
<dbReference type="SMART" id="SM00408">
    <property type="entry name" value="IGc2"/>
    <property type="match status" value="1"/>
</dbReference>
<evidence type="ECO:0000259" key="1">
    <source>
        <dbReference type="SMART" id="SM00408"/>
    </source>
</evidence>
<dbReference type="OrthoDB" id="10012075at2759"/>
<feature type="domain" description="Immunoglobulin" evidence="2">
    <location>
        <begin position="82"/>
        <end position="167"/>
    </location>
</feature>
<organism evidence="4 6">
    <name type="scientific">Dracunculus medinensis</name>
    <name type="common">Guinea worm</name>
    <dbReference type="NCBI Taxonomy" id="318479"/>
    <lineage>
        <taxon>Eukaryota</taxon>
        <taxon>Metazoa</taxon>
        <taxon>Ecdysozoa</taxon>
        <taxon>Nematoda</taxon>
        <taxon>Chromadorea</taxon>
        <taxon>Rhabditida</taxon>
        <taxon>Spirurina</taxon>
        <taxon>Dracunculoidea</taxon>
        <taxon>Dracunculidae</taxon>
        <taxon>Dracunculus</taxon>
    </lineage>
</organism>
<dbReference type="SMART" id="SM00409">
    <property type="entry name" value="IG"/>
    <property type="match status" value="2"/>
</dbReference>
<dbReference type="InterPro" id="IPR003598">
    <property type="entry name" value="Ig_sub2"/>
</dbReference>
<dbReference type="STRING" id="318479.A0A0N4ULZ2"/>
<dbReference type="CDD" id="cd00096">
    <property type="entry name" value="Ig"/>
    <property type="match status" value="1"/>
</dbReference>
<gene>
    <name evidence="3" type="ORF">DME_LOCUS10495</name>
</gene>
<dbReference type="EMBL" id="UYYG01001220">
    <property type="protein sequence ID" value="VDN60522.1"/>
    <property type="molecule type" value="Genomic_DNA"/>
</dbReference>
<name>A0A0N4ULZ2_DRAME</name>
<dbReference type="InterPro" id="IPR013783">
    <property type="entry name" value="Ig-like_fold"/>
</dbReference>
<evidence type="ECO:0000313" key="3">
    <source>
        <dbReference type="EMBL" id="VDN60522.1"/>
    </source>
</evidence>
<feature type="domain" description="Immunoglobulin subtype 2" evidence="1">
    <location>
        <begin position="186"/>
        <end position="253"/>
    </location>
</feature>
<evidence type="ECO:0000313" key="6">
    <source>
        <dbReference type="WBParaSite" id="DME_0000883901-mRNA-1"/>
    </source>
</evidence>
<sequence>MEYDEICANTGELVTIVCEKKHHFDLIQLGRKSESEHDCLVSVIFLFHAMGVNVFQIWIRNESSEGPLRNFFSMRLTGSCRKKLIQSRPQLSIILKLHISTETNTQITWFIDDKELLNGNRYRIYYEGSLHKLEIFDCELEDHGEIRCKGVNTKYGTMTVSMELKISEDDIAGEEPFFTQQLTYEELEECVTLYCTADGYPIPYVTFHRLGRPLPTNRRFLVQRNENTWIFQINNCTVDDEGIYQAIAKNRMGMCTSRCMILIQNKDPTTYIADK</sequence>
<dbReference type="Proteomes" id="UP000038040">
    <property type="component" value="Unplaced"/>
</dbReference>
<dbReference type="SUPFAM" id="SSF48726">
    <property type="entry name" value="Immunoglobulin"/>
    <property type="match status" value="2"/>
</dbReference>
<dbReference type="Proteomes" id="UP000274756">
    <property type="component" value="Unassembled WGS sequence"/>
</dbReference>